<dbReference type="EMBL" id="FRYK01000004">
    <property type="protein sequence ID" value="SHO73912.1"/>
    <property type="molecule type" value="Genomic_DNA"/>
</dbReference>
<keyword evidence="3" id="KW-1185">Reference proteome</keyword>
<protein>
    <submittedName>
        <fullName evidence="2">PrcB C-terminal</fullName>
    </submittedName>
</protein>
<dbReference type="InterPro" id="IPR025748">
    <property type="entry name" value="PrcB_C_dom"/>
</dbReference>
<reference evidence="3" key="1">
    <citation type="submission" date="2016-12" db="EMBL/GenBank/DDBJ databases">
        <authorList>
            <person name="Varghese N."/>
            <person name="Submissions S."/>
        </authorList>
    </citation>
    <scope>NUCLEOTIDE SEQUENCE [LARGE SCALE GENOMIC DNA]</scope>
    <source>
        <strain evidence="3">DSM 18830</strain>
    </source>
</reference>
<dbReference type="Proteomes" id="UP000184611">
    <property type="component" value="Unassembled WGS sequence"/>
</dbReference>
<evidence type="ECO:0000313" key="3">
    <source>
        <dbReference type="Proteomes" id="UP000184611"/>
    </source>
</evidence>
<dbReference type="PROSITE" id="PS51257">
    <property type="entry name" value="PROKAR_LIPOPROTEIN"/>
    <property type="match status" value="1"/>
</dbReference>
<dbReference type="AlphaFoldDB" id="A0A1M7ZYG4"/>
<sequence length="144" mass="16145">MMNKIIPFFAVILFSCNPTKDVVNDDSYRIIYERSYGGQDKKGHVHIKDNESYIQLIESLKIDESELNQLAVVDFKKNDVIVLFQGQQATGGFAISIDSIKMDDGVLKIKSKEKTPEKGAMVTMALTSPYCIALIPKVQTIIIE</sequence>
<dbReference type="STRING" id="416016.SAMN05443547_2288"/>
<name>A0A1M7ZYG4_9FLAO</name>
<evidence type="ECO:0000259" key="1">
    <source>
        <dbReference type="Pfam" id="PF14343"/>
    </source>
</evidence>
<accession>A0A1M7ZYG4</accession>
<dbReference type="Pfam" id="PF14343">
    <property type="entry name" value="PrcB_C"/>
    <property type="match status" value="1"/>
</dbReference>
<feature type="domain" description="PrcB C-terminal" evidence="1">
    <location>
        <begin position="80"/>
        <end position="134"/>
    </location>
</feature>
<proteinExistence type="predicted"/>
<evidence type="ECO:0000313" key="2">
    <source>
        <dbReference type="EMBL" id="SHO73912.1"/>
    </source>
</evidence>
<organism evidence="2 3">
    <name type="scientific">Flavobacterium cucumis</name>
    <dbReference type="NCBI Taxonomy" id="416016"/>
    <lineage>
        <taxon>Bacteria</taxon>
        <taxon>Pseudomonadati</taxon>
        <taxon>Bacteroidota</taxon>
        <taxon>Flavobacteriia</taxon>
        <taxon>Flavobacteriales</taxon>
        <taxon>Flavobacteriaceae</taxon>
        <taxon>Flavobacterium</taxon>
    </lineage>
</organism>
<gene>
    <name evidence="2" type="ORF">SAMN05443547_2288</name>
</gene>